<dbReference type="EMBL" id="AWWV01011040">
    <property type="protein sequence ID" value="OMO75198.1"/>
    <property type="molecule type" value="Genomic_DNA"/>
</dbReference>
<evidence type="ECO:0000313" key="3">
    <source>
        <dbReference type="Proteomes" id="UP000188268"/>
    </source>
</evidence>
<keyword evidence="3" id="KW-1185">Reference proteome</keyword>
<accession>A0A1R3HXZ1</accession>
<name>A0A1R3HXZ1_COCAP</name>
<dbReference type="Gramene" id="OMO75198">
    <property type="protein sequence ID" value="OMO75198"/>
    <property type="gene ID" value="CCACVL1_16295"/>
</dbReference>
<dbReference type="PANTHER" id="PTHR31476">
    <property type="entry name" value="PROTEIN WHAT'S THIS FACTOR 1 HOMOLOG, CHLOROPLASTIC"/>
    <property type="match status" value="1"/>
</dbReference>
<dbReference type="Proteomes" id="UP000188268">
    <property type="component" value="Unassembled WGS sequence"/>
</dbReference>
<dbReference type="OrthoDB" id="1892230at2759"/>
<organism evidence="2 3">
    <name type="scientific">Corchorus capsularis</name>
    <name type="common">Jute</name>
    <dbReference type="NCBI Taxonomy" id="210143"/>
    <lineage>
        <taxon>Eukaryota</taxon>
        <taxon>Viridiplantae</taxon>
        <taxon>Streptophyta</taxon>
        <taxon>Embryophyta</taxon>
        <taxon>Tracheophyta</taxon>
        <taxon>Spermatophyta</taxon>
        <taxon>Magnoliopsida</taxon>
        <taxon>eudicotyledons</taxon>
        <taxon>Gunneridae</taxon>
        <taxon>Pentapetalae</taxon>
        <taxon>rosids</taxon>
        <taxon>malvids</taxon>
        <taxon>Malvales</taxon>
        <taxon>Malvaceae</taxon>
        <taxon>Grewioideae</taxon>
        <taxon>Apeibeae</taxon>
        <taxon>Corchorus</taxon>
    </lineage>
</organism>
<dbReference type="STRING" id="210143.A0A1R3HXZ1"/>
<sequence>MALCAGIPHRMLLVRTFVNARIKWVREPFLDMAVRREKNLKPIISLKNQIVSYPSNSLPVSSDFSPLKTHFTSRLFQRYPSVFSEFQPSPSLPLHVKLTPQAMTLHKEELAIHSSASHRNDTVQRLAKLLMLTGAGRLPLHIIDRFEYDLGLPSHYITFLLSDYPEYFQICENKNYADGKDEDTPFLELISWRKELAVSEMEKRASSSGNVEVKKEMPLRFSMELWEAEA</sequence>
<gene>
    <name evidence="2" type="ORF">CCACVL1_16295</name>
</gene>
<evidence type="ECO:0000259" key="1">
    <source>
        <dbReference type="Pfam" id="PF11955"/>
    </source>
</evidence>
<feature type="domain" description="PORR" evidence="1">
    <location>
        <begin position="25"/>
        <end position="225"/>
    </location>
</feature>
<proteinExistence type="predicted"/>
<evidence type="ECO:0000313" key="2">
    <source>
        <dbReference type="EMBL" id="OMO75198.1"/>
    </source>
</evidence>
<reference evidence="2 3" key="1">
    <citation type="submission" date="2013-09" db="EMBL/GenBank/DDBJ databases">
        <title>Corchorus capsularis genome sequencing.</title>
        <authorList>
            <person name="Alam M."/>
            <person name="Haque M.S."/>
            <person name="Islam M.S."/>
            <person name="Emdad E.M."/>
            <person name="Islam M.M."/>
            <person name="Ahmed B."/>
            <person name="Halim A."/>
            <person name="Hossen Q.M.M."/>
            <person name="Hossain M.Z."/>
            <person name="Ahmed R."/>
            <person name="Khan M.M."/>
            <person name="Islam R."/>
            <person name="Rashid M.M."/>
            <person name="Khan S.A."/>
            <person name="Rahman M.S."/>
            <person name="Alam M."/>
        </authorList>
    </citation>
    <scope>NUCLEOTIDE SEQUENCE [LARGE SCALE GENOMIC DNA]</scope>
    <source>
        <strain evidence="3">cv. CVL-1</strain>
        <tissue evidence="2">Whole seedling</tissue>
    </source>
</reference>
<comment type="caution">
    <text evidence="2">The sequence shown here is derived from an EMBL/GenBank/DDBJ whole genome shotgun (WGS) entry which is preliminary data.</text>
</comment>
<protein>
    <recommendedName>
        <fullName evidence="1">PORR domain-containing protein</fullName>
    </recommendedName>
</protein>
<dbReference type="InterPro" id="IPR021099">
    <property type="entry name" value="PORR_domain"/>
</dbReference>
<dbReference type="OMA" id="FQICENK"/>
<dbReference type="Pfam" id="PF11955">
    <property type="entry name" value="PORR"/>
    <property type="match status" value="1"/>
</dbReference>
<dbReference type="GO" id="GO:0003723">
    <property type="term" value="F:RNA binding"/>
    <property type="evidence" value="ECO:0007669"/>
    <property type="project" value="InterPro"/>
</dbReference>
<dbReference type="InterPro" id="IPR045040">
    <property type="entry name" value="PORR_fam"/>
</dbReference>
<dbReference type="AlphaFoldDB" id="A0A1R3HXZ1"/>
<dbReference type="PANTHER" id="PTHR31476:SF19">
    <property type="entry name" value="UBIQUITIN CARBOXYL-TERMINAL HYDROLASE FAMILY PROTEIN"/>
    <property type="match status" value="1"/>
</dbReference>